<sequence length="452" mass="49647">MFERSYAAYAQTKILEKYGTLHGISKELVDRVFENKATPEELTTYTQNADKLAAKFKADMRQTEPEAYSDLDIEIITAMAATNYASFQSNDEPFAKVVPPASVAESLKGNKPPAFYGFGASLRHSENLAPDQVVSQFGLDYKDTPYLYKDGPADRPVPFLFSVVSPMNKDLRDTLRVPFDPRIFDRIAKLADDPTRGDLIREMASTMTRKDVAYIAVRGTGSQDETNALTQKYKDLGYAVRAKSADPPYTGNTMPQYGQTLAKESSFSDLIQEMCAAPSSGKTPLGGEGTAIYLSVPKRGDTGTGDPTLPRGSDKIKIAEWKGRQWEMTASKKDLDEHYERALAGVSDEAKATLKSQMITHDTLTAASAEGRAKAPAGVAFKPEAKKGIKDRTTTVKRGIVQKTLGSVVAALRFMKDDKDKKKKDKDKKKKNKGDGPDDHQEGKRKHASSGD</sequence>
<feature type="compositionally biased region" description="Basic residues" evidence="1">
    <location>
        <begin position="421"/>
        <end position="432"/>
    </location>
</feature>
<evidence type="ECO:0000256" key="1">
    <source>
        <dbReference type="SAM" id="MobiDB-lite"/>
    </source>
</evidence>
<evidence type="ECO:0000313" key="2">
    <source>
        <dbReference type="EMBL" id="KYF73136.1"/>
    </source>
</evidence>
<dbReference type="OrthoDB" id="9912664at2"/>
<proteinExistence type="predicted"/>
<gene>
    <name evidence="2" type="ORF">BE15_04035</name>
</gene>
<dbReference type="EMBL" id="JEMA01000212">
    <property type="protein sequence ID" value="KYF73136.1"/>
    <property type="molecule type" value="Genomic_DNA"/>
</dbReference>
<feature type="compositionally biased region" description="Basic residues" evidence="1">
    <location>
        <begin position="443"/>
        <end position="452"/>
    </location>
</feature>
<feature type="compositionally biased region" description="Basic and acidic residues" evidence="1">
    <location>
        <begin position="433"/>
        <end position="442"/>
    </location>
</feature>
<organism evidence="2 3">
    <name type="scientific">Sorangium cellulosum</name>
    <name type="common">Polyangium cellulosum</name>
    <dbReference type="NCBI Taxonomy" id="56"/>
    <lineage>
        <taxon>Bacteria</taxon>
        <taxon>Pseudomonadati</taxon>
        <taxon>Myxococcota</taxon>
        <taxon>Polyangia</taxon>
        <taxon>Polyangiales</taxon>
        <taxon>Polyangiaceae</taxon>
        <taxon>Sorangium</taxon>
    </lineage>
</organism>
<dbReference type="Proteomes" id="UP000075260">
    <property type="component" value="Unassembled WGS sequence"/>
</dbReference>
<dbReference type="AlphaFoldDB" id="A0A150QZK1"/>
<feature type="region of interest" description="Disordered" evidence="1">
    <location>
        <begin position="415"/>
        <end position="452"/>
    </location>
</feature>
<protein>
    <submittedName>
        <fullName evidence="2">Uncharacterized protein</fullName>
    </submittedName>
</protein>
<accession>A0A150QZK1</accession>
<dbReference type="RefSeq" id="WP_061605901.1">
    <property type="nucleotide sequence ID" value="NZ_JEMA01000212.1"/>
</dbReference>
<reference evidence="2 3" key="1">
    <citation type="submission" date="2014-02" db="EMBL/GenBank/DDBJ databases">
        <title>The small core and large imbalanced accessory genome model reveals a collaborative survival strategy of Sorangium cellulosum strains in nature.</title>
        <authorList>
            <person name="Han K."/>
            <person name="Peng R."/>
            <person name="Blom J."/>
            <person name="Li Y.-Z."/>
        </authorList>
    </citation>
    <scope>NUCLEOTIDE SEQUENCE [LARGE SCALE GENOMIC DNA]</scope>
    <source>
        <strain evidence="2 3">So0008-312</strain>
    </source>
</reference>
<evidence type="ECO:0000313" key="3">
    <source>
        <dbReference type="Proteomes" id="UP000075260"/>
    </source>
</evidence>
<comment type="caution">
    <text evidence="2">The sequence shown here is derived from an EMBL/GenBank/DDBJ whole genome shotgun (WGS) entry which is preliminary data.</text>
</comment>
<name>A0A150QZK1_SORCE</name>